<dbReference type="Proteomes" id="UP000801492">
    <property type="component" value="Unassembled WGS sequence"/>
</dbReference>
<accession>A0A8K0DKQ8</accession>
<dbReference type="GO" id="GO:0005975">
    <property type="term" value="P:carbohydrate metabolic process"/>
    <property type="evidence" value="ECO:0007669"/>
    <property type="project" value="InterPro"/>
</dbReference>
<evidence type="ECO:0000313" key="6">
    <source>
        <dbReference type="EMBL" id="KAF2905077.1"/>
    </source>
</evidence>
<keyword evidence="7" id="KW-1185">Reference proteome</keyword>
<dbReference type="InterPro" id="IPR017853">
    <property type="entry name" value="GH"/>
</dbReference>
<dbReference type="PANTHER" id="PTHR21040:SF8">
    <property type="entry name" value="BCDNA.GH04120"/>
    <property type="match status" value="1"/>
</dbReference>
<evidence type="ECO:0000256" key="4">
    <source>
        <dbReference type="ARBA" id="ARBA00022801"/>
    </source>
</evidence>
<dbReference type="OrthoDB" id="47475at2759"/>
<dbReference type="Pfam" id="PF00728">
    <property type="entry name" value="Glyco_hydro_20"/>
    <property type="match status" value="1"/>
</dbReference>
<dbReference type="SUPFAM" id="SSF51445">
    <property type="entry name" value="(Trans)glycosidases"/>
    <property type="match status" value="1"/>
</dbReference>
<dbReference type="InterPro" id="IPR015883">
    <property type="entry name" value="Glyco_hydro_20_cat"/>
</dbReference>
<comment type="catalytic activity">
    <reaction evidence="1">
        <text>Hydrolysis of terminal non-reducing N-acetyl-D-hexosamine residues in N-acetyl-beta-D-hexosaminides.</text>
        <dbReference type="EC" id="3.2.1.52"/>
    </reaction>
</comment>
<dbReference type="CDD" id="cd06565">
    <property type="entry name" value="GH20_GcnA-like"/>
    <property type="match status" value="1"/>
</dbReference>
<evidence type="ECO:0000313" key="7">
    <source>
        <dbReference type="Proteomes" id="UP000801492"/>
    </source>
</evidence>
<dbReference type="InterPro" id="IPR038901">
    <property type="entry name" value="HEXDC-like"/>
</dbReference>
<protein>
    <recommendedName>
        <fullName evidence="3">beta-N-acetylhexosaminidase</fullName>
        <ecNumber evidence="3">3.2.1.52</ecNumber>
    </recommendedName>
</protein>
<keyword evidence="4" id="KW-0378">Hydrolase</keyword>
<dbReference type="PANTHER" id="PTHR21040">
    <property type="entry name" value="BCDNA.GH04120"/>
    <property type="match status" value="1"/>
</dbReference>
<evidence type="ECO:0000256" key="1">
    <source>
        <dbReference type="ARBA" id="ARBA00001231"/>
    </source>
</evidence>
<organism evidence="6 7">
    <name type="scientific">Ignelater luminosus</name>
    <name type="common">Cucubano</name>
    <name type="synonym">Pyrophorus luminosus</name>
    <dbReference type="NCBI Taxonomy" id="2038154"/>
    <lineage>
        <taxon>Eukaryota</taxon>
        <taxon>Metazoa</taxon>
        <taxon>Ecdysozoa</taxon>
        <taxon>Arthropoda</taxon>
        <taxon>Hexapoda</taxon>
        <taxon>Insecta</taxon>
        <taxon>Pterygota</taxon>
        <taxon>Neoptera</taxon>
        <taxon>Endopterygota</taxon>
        <taxon>Coleoptera</taxon>
        <taxon>Polyphaga</taxon>
        <taxon>Elateriformia</taxon>
        <taxon>Elateroidea</taxon>
        <taxon>Elateridae</taxon>
        <taxon>Agrypninae</taxon>
        <taxon>Pyrophorini</taxon>
        <taxon>Ignelater</taxon>
    </lineage>
</organism>
<comment type="caution">
    <text evidence="6">The sequence shown here is derived from an EMBL/GenBank/DDBJ whole genome shotgun (WGS) entry which is preliminary data.</text>
</comment>
<dbReference type="AlphaFoldDB" id="A0A8K0DKQ8"/>
<evidence type="ECO:0000256" key="2">
    <source>
        <dbReference type="ARBA" id="ARBA00006285"/>
    </source>
</evidence>
<dbReference type="GO" id="GO:0004563">
    <property type="term" value="F:beta-N-acetylhexosaminidase activity"/>
    <property type="evidence" value="ECO:0007669"/>
    <property type="project" value="UniProtKB-EC"/>
</dbReference>
<dbReference type="Gene3D" id="3.20.20.80">
    <property type="entry name" value="Glycosidases"/>
    <property type="match status" value="1"/>
</dbReference>
<gene>
    <name evidence="6" type="ORF">ILUMI_01105</name>
</gene>
<reference evidence="6" key="1">
    <citation type="submission" date="2019-08" db="EMBL/GenBank/DDBJ databases">
        <title>The genome of the North American firefly Photinus pyralis.</title>
        <authorList>
            <consortium name="Photinus pyralis genome working group"/>
            <person name="Fallon T.R."/>
            <person name="Sander Lower S.E."/>
            <person name="Weng J.-K."/>
        </authorList>
    </citation>
    <scope>NUCLEOTIDE SEQUENCE</scope>
    <source>
        <strain evidence="6">TRF0915ILg1</strain>
        <tissue evidence="6">Whole body</tissue>
    </source>
</reference>
<evidence type="ECO:0000256" key="3">
    <source>
        <dbReference type="ARBA" id="ARBA00012663"/>
    </source>
</evidence>
<comment type="similarity">
    <text evidence="2">Belongs to the glycosyl hydrolase 20 family.</text>
</comment>
<dbReference type="EC" id="3.2.1.52" evidence="3"/>
<proteinExistence type="inferred from homology"/>
<evidence type="ECO:0000259" key="5">
    <source>
        <dbReference type="Pfam" id="PF00728"/>
    </source>
</evidence>
<sequence length="496" mass="56712">MDNLQFGMQRLIHLDLKGAPPKLCYFEKFLPFLKEIGATGLLIEWEDTFPYTRDLMQIGGLSNSAQATGAPYTIEEAKQLLDIAADCGLTVIPLVQTFGHLEYILKHEQWRGLREVELYPSSICPSHSETMPLIRSMIKQIVAFHSNIQYIHIGADEVWHMGLCSSCFKRTQSSKYGIATIYLEHVTEVAQYIKENFPNLKIIIWDDMLRNIDINALQEYAMGTLVEPMVWHYNSSETFNLAASLWDKYSNVFSNVWIASAYKGATSSCQILPVNKYHISNHEAWLSVLSVHGGKIANFRGIVLTGWSRFDHYATLCELLPCSVPTLCLCLKTWLMGGHSNEISNSVAKMLGYGDTFLGLEMLDKPNNIASQLNFPGWQIMMGFEWFLNIRMKYRNIVNSDQMSTWFNEWQVLNNYTNPMQIESLLPPITNLCMEISSLENFLKGHLQVYFHSHTIDELMGTLLSPIKQHLRQLKCECETQISNGCRIRGHKRLNA</sequence>
<name>A0A8K0DKQ8_IGNLU</name>
<dbReference type="EMBL" id="VTPC01000607">
    <property type="protein sequence ID" value="KAF2905077.1"/>
    <property type="molecule type" value="Genomic_DNA"/>
</dbReference>
<feature type="domain" description="Glycoside hydrolase family 20 catalytic" evidence="5">
    <location>
        <begin position="54"/>
        <end position="235"/>
    </location>
</feature>